<evidence type="ECO:0000313" key="2">
    <source>
        <dbReference type="EMBL" id="SVD37382.1"/>
    </source>
</evidence>
<keyword evidence="1" id="KW-0472">Membrane</keyword>
<protein>
    <recommendedName>
        <fullName evidence="3">Preprotein translocase subunit Sec61beta</fullName>
    </recommendedName>
</protein>
<accession>A0A382UT46</accession>
<dbReference type="EMBL" id="UINC01146575">
    <property type="protein sequence ID" value="SVD37382.1"/>
    <property type="molecule type" value="Genomic_DNA"/>
</dbReference>
<gene>
    <name evidence="2" type="ORF">METZ01_LOCUS390236</name>
</gene>
<name>A0A382UT46_9ZZZZ</name>
<evidence type="ECO:0008006" key="3">
    <source>
        <dbReference type="Google" id="ProtNLM"/>
    </source>
</evidence>
<organism evidence="2">
    <name type="scientific">marine metagenome</name>
    <dbReference type="NCBI Taxonomy" id="408172"/>
    <lineage>
        <taxon>unclassified sequences</taxon>
        <taxon>metagenomes</taxon>
        <taxon>ecological metagenomes</taxon>
    </lineage>
</organism>
<evidence type="ECO:0000256" key="1">
    <source>
        <dbReference type="SAM" id="Phobius"/>
    </source>
</evidence>
<proteinExistence type="predicted"/>
<sequence length="63" mass="7093">MAKEEKRSGIQQAAGLIRYFDEESEDAIQISKGSIYAVCIIFSVAIYLANYGVWSWMWATLGL</sequence>
<dbReference type="AlphaFoldDB" id="A0A382UT46"/>
<feature type="transmembrane region" description="Helical" evidence="1">
    <location>
        <begin position="35"/>
        <end position="57"/>
    </location>
</feature>
<keyword evidence="1" id="KW-1133">Transmembrane helix</keyword>
<reference evidence="2" key="1">
    <citation type="submission" date="2018-05" db="EMBL/GenBank/DDBJ databases">
        <authorList>
            <person name="Lanie J.A."/>
            <person name="Ng W.-L."/>
            <person name="Kazmierczak K.M."/>
            <person name="Andrzejewski T.M."/>
            <person name="Davidsen T.M."/>
            <person name="Wayne K.J."/>
            <person name="Tettelin H."/>
            <person name="Glass J.I."/>
            <person name="Rusch D."/>
            <person name="Podicherti R."/>
            <person name="Tsui H.-C.T."/>
            <person name="Winkler M.E."/>
        </authorList>
    </citation>
    <scope>NUCLEOTIDE SEQUENCE</scope>
</reference>
<keyword evidence="1" id="KW-0812">Transmembrane</keyword>